<dbReference type="SUPFAM" id="SSF52540">
    <property type="entry name" value="P-loop containing nucleoside triphosphate hydrolases"/>
    <property type="match status" value="1"/>
</dbReference>
<dbReference type="InterPro" id="IPR027417">
    <property type="entry name" value="P-loop_NTPase"/>
</dbReference>
<dbReference type="InterPro" id="IPR051065">
    <property type="entry name" value="Ras-related_GTPase"/>
</dbReference>
<dbReference type="Gene3D" id="3.40.50.300">
    <property type="entry name" value="P-loop containing nucleotide triphosphate hydrolases"/>
    <property type="match status" value="1"/>
</dbReference>
<dbReference type="EC" id="3.6.5.2" evidence="2"/>
<feature type="compositionally biased region" description="Low complexity" evidence="5">
    <location>
        <begin position="338"/>
        <end position="351"/>
    </location>
</feature>
<dbReference type="PANTHER" id="PTHR45704">
    <property type="entry name" value="RAS-LIKE FAMILY MEMBER 11"/>
    <property type="match status" value="1"/>
</dbReference>
<organism evidence="6">
    <name type="scientific">Timema californicum</name>
    <name type="common">California timema</name>
    <name type="synonym">Walking stick</name>
    <dbReference type="NCBI Taxonomy" id="61474"/>
    <lineage>
        <taxon>Eukaryota</taxon>
        <taxon>Metazoa</taxon>
        <taxon>Ecdysozoa</taxon>
        <taxon>Arthropoda</taxon>
        <taxon>Hexapoda</taxon>
        <taxon>Insecta</taxon>
        <taxon>Pterygota</taxon>
        <taxon>Neoptera</taxon>
        <taxon>Polyneoptera</taxon>
        <taxon>Phasmatodea</taxon>
        <taxon>Timematodea</taxon>
        <taxon>Timematoidea</taxon>
        <taxon>Timematidae</taxon>
        <taxon>Timema</taxon>
    </lineage>
</organism>
<name>A0A7R9IX13_TIMCA</name>
<evidence type="ECO:0000256" key="1">
    <source>
        <dbReference type="ARBA" id="ARBA00008344"/>
    </source>
</evidence>
<evidence type="ECO:0000256" key="5">
    <source>
        <dbReference type="SAM" id="MobiDB-lite"/>
    </source>
</evidence>
<evidence type="ECO:0000313" key="6">
    <source>
        <dbReference type="EMBL" id="CAD7568536.1"/>
    </source>
</evidence>
<dbReference type="SMART" id="SM00173">
    <property type="entry name" value="RAS"/>
    <property type="match status" value="1"/>
</dbReference>
<dbReference type="SMART" id="SM00175">
    <property type="entry name" value="RAB"/>
    <property type="match status" value="1"/>
</dbReference>
<sequence length="379" mass="41960">MEKEWKAVQGKNPAHPTGISSLDLSIICSECLGLVNLIPEGKFRYLPKNRSVAMLSRSSVCVGVMETVTLRNWEARERGIGNVELEEVNPHLRGVRVENHLGTTTPVHPTGIRTLIFPSSAVELNTTSALSNYATEADLLYRQTVTVNNSPLDVEIVDVSGETWYGVAPQDPHLCHREKAIAETKDLTKLSILFVPQRDSSFPVEQVQWADACVVVYSITDKDSFSFAVEALENFQKMRPTTAVPVTLLGNKADLEHLREVDEVEGRTAAIQNNCQFYEVSVAENSTDLYHAFELLVNECRNLQASNNTNNGHHKSRKFSVSKMIGTLIGNSNGKISNNQAQNGQQQQTGGTVVVCNKSDLHRSRVLKRRQNFTATASL</sequence>
<gene>
    <name evidence="6" type="ORF">TCMB3V08_LOCUS1303</name>
</gene>
<dbReference type="PROSITE" id="PS51421">
    <property type="entry name" value="RAS"/>
    <property type="match status" value="1"/>
</dbReference>
<dbReference type="GO" id="GO:0005525">
    <property type="term" value="F:GTP binding"/>
    <property type="evidence" value="ECO:0007669"/>
    <property type="project" value="InterPro"/>
</dbReference>
<proteinExistence type="inferred from homology"/>
<dbReference type="GO" id="GO:0003925">
    <property type="term" value="F:G protein activity"/>
    <property type="evidence" value="ECO:0007669"/>
    <property type="project" value="UniProtKB-EC"/>
</dbReference>
<accession>A0A7R9IX13</accession>
<dbReference type="PROSITE" id="PS51419">
    <property type="entry name" value="RAB"/>
    <property type="match status" value="1"/>
</dbReference>
<feature type="region of interest" description="Disordered" evidence="5">
    <location>
        <begin position="332"/>
        <end position="351"/>
    </location>
</feature>
<comment type="similarity">
    <text evidence="1">Belongs to the small GTPase superfamily. Ras family.</text>
</comment>
<evidence type="ECO:0000256" key="2">
    <source>
        <dbReference type="ARBA" id="ARBA00011984"/>
    </source>
</evidence>
<dbReference type="InterPro" id="IPR001806">
    <property type="entry name" value="Small_GTPase"/>
</dbReference>
<protein>
    <recommendedName>
        <fullName evidence="2">small monomeric GTPase</fullName>
        <ecNumber evidence="2">3.6.5.2</ecNumber>
    </recommendedName>
</protein>
<evidence type="ECO:0000256" key="3">
    <source>
        <dbReference type="ARBA" id="ARBA00022801"/>
    </source>
</evidence>
<comment type="catalytic activity">
    <reaction evidence="4">
        <text>GTP + H2O = GDP + phosphate + H(+)</text>
        <dbReference type="Rhea" id="RHEA:19669"/>
        <dbReference type="ChEBI" id="CHEBI:15377"/>
        <dbReference type="ChEBI" id="CHEBI:15378"/>
        <dbReference type="ChEBI" id="CHEBI:37565"/>
        <dbReference type="ChEBI" id="CHEBI:43474"/>
        <dbReference type="ChEBI" id="CHEBI:58189"/>
        <dbReference type="EC" id="3.6.5.2"/>
    </reaction>
</comment>
<keyword evidence="3" id="KW-0378">Hydrolase</keyword>
<dbReference type="EMBL" id="OE179354">
    <property type="protein sequence ID" value="CAD7568536.1"/>
    <property type="molecule type" value="Genomic_DNA"/>
</dbReference>
<dbReference type="AlphaFoldDB" id="A0A7R9IX13"/>
<reference evidence="6" key="1">
    <citation type="submission" date="2020-11" db="EMBL/GenBank/DDBJ databases">
        <authorList>
            <person name="Tran Van P."/>
        </authorList>
    </citation>
    <scope>NUCLEOTIDE SEQUENCE</scope>
</reference>
<evidence type="ECO:0000256" key="4">
    <source>
        <dbReference type="ARBA" id="ARBA00048098"/>
    </source>
</evidence>
<dbReference type="Pfam" id="PF00071">
    <property type="entry name" value="Ras"/>
    <property type="match status" value="1"/>
</dbReference>